<evidence type="ECO:0000313" key="1">
    <source>
        <dbReference type="EMBL" id="KAJ9104425.1"/>
    </source>
</evidence>
<sequence length="1399" mass="152793">MAETAVTPNTSEDGHRILPIVPEDITSPDGFRSLNNVGDGWLTPSTVPNRADVTPHPQKMEDSANTLAAKGGLPSSSFSASENEPPQTVRPSSTATTATITSGAASMSGKSVECPGCKKVIDQSSGGVVVAFGKSLWHVDCFRCVKCHNRVTADTNLLLLSDGDPVCGNCSYQCYVCKLPITEEAIMTGDESYHAHCFTCRACSNKIEELVFAKTSQGIYCMSCHNERVARSRRHAEAKQRAKVKKEEREREKAKSTSDQVAASPLKPLPPVHSPSSTAIDDGTKSASTFGPNSLASQTLKSPIAGPARAHSPSTQYPRLSPDASAFARPENQYAKVHDKALSLSPVPDARERTTARLEGRRRKEEQIDLSSYSPTPSPSPGSRSVFDDGRLDRLSPRTGSDSGSPSAAKFKDDPLRPRSPVLVQDHTANPTIGLGVGPVSGLGLPTGKADRRRSINPAMVFNYQDHQTNPELPHSPSYPTFVNQHVEAAAGSRGSPLPPSPLRSSFNDGHPRAQNAPSTRGVSPMANGVLSPIPNRLQSFGSNRENSNSRNDLAAVAGQDDLKSHTPPRSSSLADSLHAATAFGSDRRPSGSTESNRTVSPGIQRLKVTPGTTVVPTPVPGSPSGTKRDAPQIDAPELPLLNFSLSDPDFAVILNEQEEEKSSVKADQSFTRPSVHTKPSNEGAAPASRSLPSISKIHPLNLPSKDGSSRPSPTSPAYSSRGGVSPKFPQVSNAPNRSAHDIRQTPSSEMSDPFFSSDSGHKDDNESQEESAASHLDHDSPSTMRAETALPQLQVLLETTRQQSGTVAKIEVALLTKVIQEITELNEQVSIFSQKYTGAKRTSQHYMEGLGVAHEEYAKEVALRLEAEAETARLRTERHDQHARLSLIVNEERRQEDLKRRSNDLAMNLSGLEKDVSKLKVERDIALAEVEELVGTKDDVTAQPADPAEQRATLTRSITSKLNNLKDKYRRELEPLDVEKQVLKREIGDLRDTRNLYLEESVALSAKNEELADLNTRLAKQTEAMQDMINRHHRQPHLRSARQHISGSPSMSSINTSATLHELPDDMLKGIKAMKIEPLETAPAARRFKNKWYKSSKGPELHHTTSASISKPLTGNTERVKPRPSHDPGMREHVFQPHSILRFCKCEHCGDKMWGLQEYRCAVCGIYCHTKCIEKLGVACNAANSIREEPIGDAPPSMFGRTLNEQIVADGHSVPVIVTKCIEAVEAQAMDHEGVYRKTGGSSLSKQITQLFERGQYDAFDLQDSDRFNDINSITSVLKNYFRQLPNPLLTYELHESFVTAASIKDAEAKSEALTNLTKRLPKEHYDVLGYLMLHLHRVKNNSGENLMNARNLGVVFGPTLMRSSDPAREFADMAGKALSIEWMVDNAPTVFQRTEKP</sequence>
<keyword evidence="2" id="KW-1185">Reference proteome</keyword>
<reference evidence="1" key="1">
    <citation type="submission" date="2023-04" db="EMBL/GenBank/DDBJ databases">
        <title>Draft Genome sequencing of Naganishia species isolated from polar environments using Oxford Nanopore Technology.</title>
        <authorList>
            <person name="Leo P."/>
            <person name="Venkateswaran K."/>
        </authorList>
    </citation>
    <scope>NUCLEOTIDE SEQUENCE</scope>
    <source>
        <strain evidence="1">MNA-CCFEE 5423</strain>
    </source>
</reference>
<gene>
    <name evidence="1" type="ORF">QFC21_001920</name>
</gene>
<protein>
    <submittedName>
        <fullName evidence="1">Uncharacterized protein</fullName>
    </submittedName>
</protein>
<dbReference type="EMBL" id="JASBWT010000005">
    <property type="protein sequence ID" value="KAJ9104425.1"/>
    <property type="molecule type" value="Genomic_DNA"/>
</dbReference>
<dbReference type="Proteomes" id="UP001227268">
    <property type="component" value="Unassembled WGS sequence"/>
</dbReference>
<evidence type="ECO:0000313" key="2">
    <source>
        <dbReference type="Proteomes" id="UP001227268"/>
    </source>
</evidence>
<organism evidence="1 2">
    <name type="scientific">Naganishia friedmannii</name>
    <dbReference type="NCBI Taxonomy" id="89922"/>
    <lineage>
        <taxon>Eukaryota</taxon>
        <taxon>Fungi</taxon>
        <taxon>Dikarya</taxon>
        <taxon>Basidiomycota</taxon>
        <taxon>Agaricomycotina</taxon>
        <taxon>Tremellomycetes</taxon>
        <taxon>Filobasidiales</taxon>
        <taxon>Filobasidiaceae</taxon>
        <taxon>Naganishia</taxon>
    </lineage>
</organism>
<name>A0ACC2VY63_9TREE</name>
<proteinExistence type="predicted"/>
<accession>A0ACC2VY63</accession>
<comment type="caution">
    <text evidence="1">The sequence shown here is derived from an EMBL/GenBank/DDBJ whole genome shotgun (WGS) entry which is preliminary data.</text>
</comment>